<evidence type="ECO:0000256" key="1">
    <source>
        <dbReference type="ARBA" id="ARBA00022741"/>
    </source>
</evidence>
<evidence type="ECO:0008006" key="4">
    <source>
        <dbReference type="Google" id="ProtNLM"/>
    </source>
</evidence>
<dbReference type="SUPFAM" id="SSF52540">
    <property type="entry name" value="P-loop containing nucleoside triphosphate hydrolases"/>
    <property type="match status" value="1"/>
</dbReference>
<dbReference type="GO" id="GO:0005524">
    <property type="term" value="F:ATP binding"/>
    <property type="evidence" value="ECO:0007669"/>
    <property type="project" value="UniProtKB-KW"/>
</dbReference>
<keyword evidence="1" id="KW-0547">Nucleotide-binding</keyword>
<accession>A0A381QEB2</accession>
<keyword evidence="2" id="KW-0067">ATP-binding</keyword>
<organism evidence="3">
    <name type="scientific">marine metagenome</name>
    <dbReference type="NCBI Taxonomy" id="408172"/>
    <lineage>
        <taxon>unclassified sequences</taxon>
        <taxon>metagenomes</taxon>
        <taxon>ecological metagenomes</taxon>
    </lineage>
</organism>
<dbReference type="AlphaFoldDB" id="A0A381QEB2"/>
<evidence type="ECO:0000313" key="3">
    <source>
        <dbReference type="EMBL" id="SUZ77308.1"/>
    </source>
</evidence>
<feature type="non-terminal residue" evidence="3">
    <location>
        <position position="36"/>
    </location>
</feature>
<sequence>MATAKPFVMGIGGGSGSGKSTIVKEILKQLGTEKVS</sequence>
<protein>
    <recommendedName>
        <fullName evidence="4">Phosphoribulokinase/uridine kinase domain-containing protein</fullName>
    </recommendedName>
</protein>
<dbReference type="Gene3D" id="3.40.50.300">
    <property type="entry name" value="P-loop containing nucleotide triphosphate hydrolases"/>
    <property type="match status" value="1"/>
</dbReference>
<dbReference type="GO" id="GO:0015937">
    <property type="term" value="P:coenzyme A biosynthetic process"/>
    <property type="evidence" value="ECO:0007669"/>
    <property type="project" value="InterPro"/>
</dbReference>
<dbReference type="InterPro" id="IPR027417">
    <property type="entry name" value="P-loop_NTPase"/>
</dbReference>
<dbReference type="GO" id="GO:0004140">
    <property type="term" value="F:dephospho-CoA kinase activity"/>
    <property type="evidence" value="ECO:0007669"/>
    <property type="project" value="InterPro"/>
</dbReference>
<dbReference type="InterPro" id="IPR001977">
    <property type="entry name" value="Depp_CoAkinase"/>
</dbReference>
<gene>
    <name evidence="3" type="ORF">METZ01_LOCUS30162</name>
</gene>
<dbReference type="EMBL" id="UINC01001312">
    <property type="protein sequence ID" value="SUZ77308.1"/>
    <property type="molecule type" value="Genomic_DNA"/>
</dbReference>
<dbReference type="PROSITE" id="PS51219">
    <property type="entry name" value="DPCK"/>
    <property type="match status" value="1"/>
</dbReference>
<reference evidence="3" key="1">
    <citation type="submission" date="2018-05" db="EMBL/GenBank/DDBJ databases">
        <authorList>
            <person name="Lanie J.A."/>
            <person name="Ng W.-L."/>
            <person name="Kazmierczak K.M."/>
            <person name="Andrzejewski T.M."/>
            <person name="Davidsen T.M."/>
            <person name="Wayne K.J."/>
            <person name="Tettelin H."/>
            <person name="Glass J.I."/>
            <person name="Rusch D."/>
            <person name="Podicherti R."/>
            <person name="Tsui H.-C.T."/>
            <person name="Winkler M.E."/>
        </authorList>
    </citation>
    <scope>NUCLEOTIDE SEQUENCE</scope>
</reference>
<name>A0A381QEB2_9ZZZZ</name>
<proteinExistence type="predicted"/>
<evidence type="ECO:0000256" key="2">
    <source>
        <dbReference type="ARBA" id="ARBA00022840"/>
    </source>
</evidence>